<dbReference type="InterPro" id="IPR002347">
    <property type="entry name" value="SDR_fam"/>
</dbReference>
<name>A0A8I3A0M3_VERLO</name>
<protein>
    <submittedName>
        <fullName evidence="5">Tetrahydroxynaphthalene reductase PfmaG like protein</fullName>
    </submittedName>
</protein>
<evidence type="ECO:0000256" key="3">
    <source>
        <dbReference type="ARBA" id="ARBA00023002"/>
    </source>
</evidence>
<dbReference type="Pfam" id="PF00106">
    <property type="entry name" value="adh_short"/>
    <property type="match status" value="1"/>
</dbReference>
<dbReference type="CDD" id="cd05362">
    <property type="entry name" value="THN_reductase-like_SDR_c"/>
    <property type="match status" value="1"/>
</dbReference>
<dbReference type="GO" id="GO:0016491">
    <property type="term" value="F:oxidoreductase activity"/>
    <property type="evidence" value="ECO:0007669"/>
    <property type="project" value="UniProtKB-KW"/>
</dbReference>
<dbReference type="OrthoDB" id="47007at2759"/>
<dbReference type="InterPro" id="IPR020904">
    <property type="entry name" value="Sc_DH/Rdtase_CS"/>
</dbReference>
<gene>
    <name evidence="5" type="ORF">HYQ45_018786</name>
</gene>
<dbReference type="AlphaFoldDB" id="A0A8I3A0M3"/>
<proteinExistence type="inferred from homology"/>
<evidence type="ECO:0000256" key="2">
    <source>
        <dbReference type="ARBA" id="ARBA00022857"/>
    </source>
</evidence>
<accession>A0A8I3A0M3</accession>
<dbReference type="Proteomes" id="UP000689129">
    <property type="component" value="Unassembled WGS sequence"/>
</dbReference>
<evidence type="ECO:0000259" key="4">
    <source>
        <dbReference type="SMART" id="SM00822"/>
    </source>
</evidence>
<comment type="caution">
    <text evidence="5">The sequence shown here is derived from an EMBL/GenBank/DDBJ whole genome shotgun (WGS) entry which is preliminary data.</text>
</comment>
<dbReference type="PANTHER" id="PTHR43639">
    <property type="entry name" value="OXIDOREDUCTASE, SHORT-CHAIN DEHYDROGENASE/REDUCTASE FAMILY (AFU_ORTHOLOGUE AFUA_5G02870)"/>
    <property type="match status" value="1"/>
</dbReference>
<dbReference type="EMBL" id="JAEMWZ010000011">
    <property type="protein sequence ID" value="KAG7142998.1"/>
    <property type="molecule type" value="Genomic_DNA"/>
</dbReference>
<dbReference type="FunFam" id="3.40.50.720:FF:000084">
    <property type="entry name" value="Short-chain dehydrogenase reductase"/>
    <property type="match status" value="1"/>
</dbReference>
<dbReference type="SMART" id="SM00822">
    <property type="entry name" value="PKS_KR"/>
    <property type="match status" value="1"/>
</dbReference>
<evidence type="ECO:0000313" key="6">
    <source>
        <dbReference type="Proteomes" id="UP000689129"/>
    </source>
</evidence>
<sequence length="765" mass="85596">MAPVAAEDIVPDAAERQQTPDPFDAARPFLGKVALVTGSGRGIGKGIALELGKRGAKVVVNYGSSAAAAERVVSELADVGTKAIALQANISKPAEVIDLFDRAIAHFGRIDFVISNSGKEVWCPETEVTQELFNDIFDLNCRGQFFVAQQGLKHCAPGGRIILTSSVAASMGGIHNHALYAGSKAAVEGFTRAFAVDCGEKGVTVNAIAPGGVKTDMYDENAWHYVPGGFKGMPIETIDQGLANMNPLKRVGVPADIGRAVSALCSEDCEWINEYEPGWTVILTWRNRLLDNVRPPTRKELVDAFRELFTYKQRFHVTVNSTQARHCRNLLKYLVENKDDEPGEGLSLLELTAARDALLKVPKEDTSEHLEFCKALYAEITKERELEYEYEDARSTELDEAKPAVEDLKAYMWALTTYGASKQAHLELRTHWAQLRAAGQSTRDAKTLWIYVFRGLAAEGREKELLEAAAEAEKEGMEYTPRFQEAMTTFFATRDRVKETKKWFSKPITGNKQPRHETYKEILKFSIRNSQHAWCDPIFQQLVDSNPSKEHWDVVYQWAVLSMSKGLDDLRSMFEVVAKHNPDDPSILPDVHTINGLIEAASEKNDPYLADRLLAFSSEYGIKPNAMTFVLQIDSRIKAKDLAAAREAYKQLARTELEGEEDLPVVNRYLQALCDLPQPDLKAIREILDVLEQRIVTLDPDTVVALCTVYLKYDQQMDIIDTLSLNIFQHSTDQRKSVRDAFVSYCLDRKNIGHPFDTIKWAPDT</sequence>
<evidence type="ECO:0000256" key="1">
    <source>
        <dbReference type="ARBA" id="ARBA00006484"/>
    </source>
</evidence>
<dbReference type="PROSITE" id="PS00061">
    <property type="entry name" value="ADH_SHORT"/>
    <property type="match status" value="1"/>
</dbReference>
<dbReference type="InterPro" id="IPR057326">
    <property type="entry name" value="KR_dom"/>
</dbReference>
<feature type="domain" description="Ketoreductase" evidence="4">
    <location>
        <begin position="32"/>
        <end position="211"/>
    </location>
</feature>
<keyword evidence="3" id="KW-0560">Oxidoreductase</keyword>
<comment type="similarity">
    <text evidence="1">Belongs to the short-chain dehydrogenases/reductases (SDR) family.</text>
</comment>
<evidence type="ECO:0000313" key="5">
    <source>
        <dbReference type="EMBL" id="KAG7142998.1"/>
    </source>
</evidence>
<reference evidence="5" key="1">
    <citation type="journal article" date="2021" name="Mol. Plant Pathol.">
        <title>A 20-kb lineage-specific genomic region tames virulence in pathogenic amphidiploid Verticillium longisporum.</title>
        <authorList>
            <person name="Harting R."/>
            <person name="Starke J."/>
            <person name="Kusch H."/>
            <person name="Poggeler S."/>
            <person name="Maurus I."/>
            <person name="Schluter R."/>
            <person name="Landesfeind M."/>
            <person name="Bulla I."/>
            <person name="Nowrousian M."/>
            <person name="de Jonge R."/>
            <person name="Stahlhut G."/>
            <person name="Hoff K.J."/>
            <person name="Asshauer K.P."/>
            <person name="Thurmer A."/>
            <person name="Stanke M."/>
            <person name="Daniel R."/>
            <person name="Morgenstern B."/>
            <person name="Thomma B.P.H.J."/>
            <person name="Kronstad J.W."/>
            <person name="Braus-Stromeyer S.A."/>
            <person name="Braus G.H."/>
        </authorList>
    </citation>
    <scope>NUCLEOTIDE SEQUENCE</scope>
    <source>
        <strain evidence="5">Vl32</strain>
    </source>
</reference>
<keyword evidence="2" id="KW-0521">NADP</keyword>
<organism evidence="5 6">
    <name type="scientific">Verticillium longisporum</name>
    <name type="common">Verticillium dahliae var. longisporum</name>
    <dbReference type="NCBI Taxonomy" id="100787"/>
    <lineage>
        <taxon>Eukaryota</taxon>
        <taxon>Fungi</taxon>
        <taxon>Dikarya</taxon>
        <taxon>Ascomycota</taxon>
        <taxon>Pezizomycotina</taxon>
        <taxon>Sordariomycetes</taxon>
        <taxon>Hypocreomycetidae</taxon>
        <taxon>Glomerellales</taxon>
        <taxon>Plectosphaerellaceae</taxon>
        <taxon>Verticillium</taxon>
    </lineage>
</organism>
<dbReference type="PANTHER" id="PTHR43639:SF1">
    <property type="entry name" value="SHORT-CHAIN DEHYDROGENASE_REDUCTASE FAMILY PROTEIN"/>
    <property type="match status" value="1"/>
</dbReference>